<dbReference type="AlphaFoldDB" id="A0A3M7TYN2"/>
<dbReference type="OrthoDB" id="9811721at2"/>
<gene>
    <name evidence="9" type="ORF">EBO34_03860</name>
</gene>
<dbReference type="GO" id="GO:0005886">
    <property type="term" value="C:plasma membrane"/>
    <property type="evidence" value="ECO:0007669"/>
    <property type="project" value="UniProtKB-SubCell"/>
</dbReference>
<comment type="similarity">
    <text evidence="2">Belongs to the binding-protein-dependent transport system permease family. FecCD subfamily.</text>
</comment>
<reference evidence="9 10" key="1">
    <citation type="submission" date="2018-10" db="EMBL/GenBank/DDBJ databases">
        <title>Bacillus Keqinensis sp. nov., a moderately halophilic bacterium isolated from a saline-alkaline lake.</title>
        <authorList>
            <person name="Wang H."/>
        </authorList>
    </citation>
    <scope>NUCLEOTIDE SEQUENCE [LARGE SCALE GENOMIC DNA]</scope>
    <source>
        <strain evidence="9 10">KQ-3</strain>
    </source>
</reference>
<dbReference type="Pfam" id="PF01032">
    <property type="entry name" value="FecCD"/>
    <property type="match status" value="1"/>
</dbReference>
<evidence type="ECO:0000256" key="1">
    <source>
        <dbReference type="ARBA" id="ARBA00004651"/>
    </source>
</evidence>
<feature type="transmembrane region" description="Helical" evidence="8">
    <location>
        <begin position="161"/>
        <end position="182"/>
    </location>
</feature>
<dbReference type="GO" id="GO:0033214">
    <property type="term" value="P:siderophore-iron import into cell"/>
    <property type="evidence" value="ECO:0007669"/>
    <property type="project" value="TreeGrafter"/>
</dbReference>
<evidence type="ECO:0000256" key="2">
    <source>
        <dbReference type="ARBA" id="ARBA00007935"/>
    </source>
</evidence>
<dbReference type="EMBL" id="RHIB01000001">
    <property type="protein sequence ID" value="RNA70573.1"/>
    <property type="molecule type" value="Genomic_DNA"/>
</dbReference>
<comment type="subcellular location">
    <subcellularLocation>
        <location evidence="1">Cell membrane</location>
        <topology evidence="1">Multi-pass membrane protein</topology>
    </subcellularLocation>
</comment>
<evidence type="ECO:0000256" key="8">
    <source>
        <dbReference type="SAM" id="Phobius"/>
    </source>
</evidence>
<dbReference type="Proteomes" id="UP000278746">
    <property type="component" value="Unassembled WGS sequence"/>
</dbReference>
<keyword evidence="3" id="KW-0813">Transport</keyword>
<dbReference type="FunFam" id="1.10.3470.10:FF:000001">
    <property type="entry name" value="Vitamin B12 ABC transporter permease BtuC"/>
    <property type="match status" value="1"/>
</dbReference>
<dbReference type="SUPFAM" id="SSF81345">
    <property type="entry name" value="ABC transporter involved in vitamin B12 uptake, BtuC"/>
    <property type="match status" value="1"/>
</dbReference>
<feature type="transmembrane region" description="Helical" evidence="8">
    <location>
        <begin position="291"/>
        <end position="309"/>
    </location>
</feature>
<evidence type="ECO:0000256" key="6">
    <source>
        <dbReference type="ARBA" id="ARBA00022989"/>
    </source>
</evidence>
<accession>A0A3M7TYN2</accession>
<keyword evidence="6 8" id="KW-1133">Transmembrane helix</keyword>
<feature type="transmembrane region" description="Helical" evidence="8">
    <location>
        <begin position="321"/>
        <end position="341"/>
    </location>
</feature>
<name>A0A3M7TYN2_9BACI</name>
<keyword evidence="7 8" id="KW-0472">Membrane</keyword>
<feature type="transmembrane region" description="Helical" evidence="8">
    <location>
        <begin position="250"/>
        <end position="279"/>
    </location>
</feature>
<organism evidence="9 10">
    <name type="scientific">Alteribacter keqinensis</name>
    <dbReference type="NCBI Taxonomy" id="2483800"/>
    <lineage>
        <taxon>Bacteria</taxon>
        <taxon>Bacillati</taxon>
        <taxon>Bacillota</taxon>
        <taxon>Bacilli</taxon>
        <taxon>Bacillales</taxon>
        <taxon>Bacillaceae</taxon>
        <taxon>Alteribacter</taxon>
    </lineage>
</organism>
<feature type="transmembrane region" description="Helical" evidence="8">
    <location>
        <begin position="68"/>
        <end position="88"/>
    </location>
</feature>
<feature type="transmembrane region" description="Helical" evidence="8">
    <location>
        <begin position="128"/>
        <end position="149"/>
    </location>
</feature>
<dbReference type="PANTHER" id="PTHR30472">
    <property type="entry name" value="FERRIC ENTEROBACTIN TRANSPORT SYSTEM PERMEASE PROTEIN"/>
    <property type="match status" value="1"/>
</dbReference>
<evidence type="ECO:0000256" key="7">
    <source>
        <dbReference type="ARBA" id="ARBA00023136"/>
    </source>
</evidence>
<dbReference type="GO" id="GO:0022857">
    <property type="term" value="F:transmembrane transporter activity"/>
    <property type="evidence" value="ECO:0007669"/>
    <property type="project" value="InterPro"/>
</dbReference>
<keyword evidence="4" id="KW-1003">Cell membrane</keyword>
<dbReference type="CDD" id="cd06550">
    <property type="entry name" value="TM_ABC_iron-siderophores_like"/>
    <property type="match status" value="1"/>
</dbReference>
<dbReference type="Gene3D" id="1.10.3470.10">
    <property type="entry name" value="ABC transporter involved in vitamin B12 uptake, BtuC"/>
    <property type="match status" value="1"/>
</dbReference>
<keyword evidence="10" id="KW-1185">Reference proteome</keyword>
<evidence type="ECO:0000256" key="5">
    <source>
        <dbReference type="ARBA" id="ARBA00022692"/>
    </source>
</evidence>
<sequence length="346" mass="37019">MITNRRQVLIYVIFFTLLTAALFTGVGAGSVFIHPFEVAKILAQQLPGVQILVEDKSPLTHIIMDIRLPRVMLALFVGASLSVAGAAFQGLLRNPLADPYTLGASSGAAVGAVMVFYFGITIPFLGSFTLPVTAVAGGFVSLYLVLIMARLVSRTMAVETIILIGIIFSSFLGSVISLMIALSTDELRQIINWLMGSVGMRGWPYVYLIIPFFITGTILLLVHWRELNAFGFGEQSAHHLGIDVKQKKTVILFAAAILTGAAVAVSGTIGFVGLVIPHFVRLLSGPDHKHLLILSAAGGGAFLIFADVIARTILAPQELPIGVITALIGAPVFGLILIYKIRNRNV</sequence>
<feature type="transmembrane region" description="Helical" evidence="8">
    <location>
        <begin position="100"/>
        <end position="122"/>
    </location>
</feature>
<feature type="transmembrane region" description="Helical" evidence="8">
    <location>
        <begin position="9"/>
        <end position="33"/>
    </location>
</feature>
<dbReference type="PANTHER" id="PTHR30472:SF25">
    <property type="entry name" value="ABC TRANSPORTER PERMEASE PROTEIN MJ0876-RELATED"/>
    <property type="match status" value="1"/>
</dbReference>
<comment type="caution">
    <text evidence="9">The sequence shown here is derived from an EMBL/GenBank/DDBJ whole genome shotgun (WGS) entry which is preliminary data.</text>
</comment>
<proteinExistence type="inferred from homology"/>
<evidence type="ECO:0000313" key="9">
    <source>
        <dbReference type="EMBL" id="RNA70573.1"/>
    </source>
</evidence>
<evidence type="ECO:0000256" key="4">
    <source>
        <dbReference type="ARBA" id="ARBA00022475"/>
    </source>
</evidence>
<keyword evidence="5 8" id="KW-0812">Transmembrane</keyword>
<dbReference type="InterPro" id="IPR000522">
    <property type="entry name" value="ABC_transptr_permease_BtuC"/>
</dbReference>
<protein>
    <submittedName>
        <fullName evidence="9">Iron ABC transporter permease</fullName>
    </submittedName>
</protein>
<evidence type="ECO:0000313" key="10">
    <source>
        <dbReference type="Proteomes" id="UP000278746"/>
    </source>
</evidence>
<evidence type="ECO:0000256" key="3">
    <source>
        <dbReference type="ARBA" id="ARBA00022448"/>
    </source>
</evidence>
<dbReference type="InterPro" id="IPR037294">
    <property type="entry name" value="ABC_BtuC-like"/>
</dbReference>
<feature type="transmembrane region" description="Helical" evidence="8">
    <location>
        <begin position="202"/>
        <end position="222"/>
    </location>
</feature>